<dbReference type="Proteomes" id="UP000054549">
    <property type="component" value="Unassembled WGS sequence"/>
</dbReference>
<dbReference type="AlphaFoldDB" id="A0A0C2SR60"/>
<accession>A0A0C2SR60</accession>
<sequence length="101" mass="11372">MSCRAVLLFLQTPWFQYQRQPLLQSQNVGSVTDSYGEGTDGTLCSVLYSLFDLIVPPQRSGRYVYRQKVQISPSFVVLSGLPALQHHLKDLALPIETQPFS</sequence>
<gene>
    <name evidence="1" type="ORF">M378DRAFT_461883</name>
</gene>
<keyword evidence="2" id="KW-1185">Reference proteome</keyword>
<protein>
    <submittedName>
        <fullName evidence="1">Uncharacterized protein</fullName>
    </submittedName>
</protein>
<dbReference type="HOGENOM" id="CLU_2290964_0_0_1"/>
<dbReference type="InParanoid" id="A0A0C2SR60"/>
<name>A0A0C2SR60_AMAMK</name>
<organism evidence="1 2">
    <name type="scientific">Amanita muscaria (strain Koide BX008)</name>
    <dbReference type="NCBI Taxonomy" id="946122"/>
    <lineage>
        <taxon>Eukaryota</taxon>
        <taxon>Fungi</taxon>
        <taxon>Dikarya</taxon>
        <taxon>Basidiomycota</taxon>
        <taxon>Agaricomycotina</taxon>
        <taxon>Agaricomycetes</taxon>
        <taxon>Agaricomycetidae</taxon>
        <taxon>Agaricales</taxon>
        <taxon>Pluteineae</taxon>
        <taxon>Amanitaceae</taxon>
        <taxon>Amanita</taxon>
    </lineage>
</organism>
<dbReference type="EMBL" id="KN818240">
    <property type="protein sequence ID" value="KIL65785.1"/>
    <property type="molecule type" value="Genomic_DNA"/>
</dbReference>
<reference evidence="1 2" key="1">
    <citation type="submission" date="2014-04" db="EMBL/GenBank/DDBJ databases">
        <title>Evolutionary Origins and Diversification of the Mycorrhizal Mutualists.</title>
        <authorList>
            <consortium name="DOE Joint Genome Institute"/>
            <consortium name="Mycorrhizal Genomics Consortium"/>
            <person name="Kohler A."/>
            <person name="Kuo A."/>
            <person name="Nagy L.G."/>
            <person name="Floudas D."/>
            <person name="Copeland A."/>
            <person name="Barry K.W."/>
            <person name="Cichocki N."/>
            <person name="Veneault-Fourrey C."/>
            <person name="LaButti K."/>
            <person name="Lindquist E.A."/>
            <person name="Lipzen A."/>
            <person name="Lundell T."/>
            <person name="Morin E."/>
            <person name="Murat C."/>
            <person name="Riley R."/>
            <person name="Ohm R."/>
            <person name="Sun H."/>
            <person name="Tunlid A."/>
            <person name="Henrissat B."/>
            <person name="Grigoriev I.V."/>
            <person name="Hibbett D.S."/>
            <person name="Martin F."/>
        </authorList>
    </citation>
    <scope>NUCLEOTIDE SEQUENCE [LARGE SCALE GENOMIC DNA]</scope>
    <source>
        <strain evidence="1 2">Koide BX008</strain>
    </source>
</reference>
<proteinExistence type="predicted"/>
<evidence type="ECO:0000313" key="1">
    <source>
        <dbReference type="EMBL" id="KIL65785.1"/>
    </source>
</evidence>
<evidence type="ECO:0000313" key="2">
    <source>
        <dbReference type="Proteomes" id="UP000054549"/>
    </source>
</evidence>